<comment type="caution">
    <text evidence="2">The sequence shown here is derived from an EMBL/GenBank/DDBJ whole genome shotgun (WGS) entry which is preliminary data.</text>
</comment>
<accession>A0ABR6WSJ7</accession>
<reference evidence="2 3" key="1">
    <citation type="journal article" date="2020" name="mSystems">
        <title>Defining Genomic and Predicted Metabolic Features of the Acetobacterium Genus.</title>
        <authorList>
            <person name="Ross D.E."/>
            <person name="Marshall C.W."/>
            <person name="Gulliver D."/>
            <person name="May H.D."/>
            <person name="Norman R.S."/>
        </authorList>
    </citation>
    <scope>NUCLEOTIDE SEQUENCE [LARGE SCALE GENOMIC DNA]</scope>
    <source>
        <strain evidence="2 3">DSM 8238</strain>
    </source>
</reference>
<keyword evidence="1" id="KW-1133">Transmembrane helix</keyword>
<feature type="transmembrane region" description="Helical" evidence="1">
    <location>
        <begin position="12"/>
        <end position="39"/>
    </location>
</feature>
<feature type="transmembrane region" description="Helical" evidence="1">
    <location>
        <begin position="45"/>
        <end position="63"/>
    </location>
</feature>
<dbReference type="RefSeq" id="WP_186841462.1">
    <property type="nucleotide sequence ID" value="NZ_WJBC01000004.1"/>
</dbReference>
<protein>
    <submittedName>
        <fullName evidence="2">Uncharacterized protein</fullName>
    </submittedName>
</protein>
<sequence>MDQIIKKVAALGVPGLVFMVAIDLTGLAGAAALTTALAALGPGGIVGGVMTLCVLGVIADGIAEYEFDEIAKDVIRELYCKGESKESIKVKVSKYPISSKMKNNLYEVADKFA</sequence>
<dbReference type="Proteomes" id="UP000603234">
    <property type="component" value="Unassembled WGS sequence"/>
</dbReference>
<keyword evidence="1" id="KW-0472">Membrane</keyword>
<organism evidence="2 3">
    <name type="scientific">Acetobacterium fimetarium</name>
    <dbReference type="NCBI Taxonomy" id="52691"/>
    <lineage>
        <taxon>Bacteria</taxon>
        <taxon>Bacillati</taxon>
        <taxon>Bacillota</taxon>
        <taxon>Clostridia</taxon>
        <taxon>Eubacteriales</taxon>
        <taxon>Eubacteriaceae</taxon>
        <taxon>Acetobacterium</taxon>
    </lineage>
</organism>
<gene>
    <name evidence="2" type="ORF">GH808_03730</name>
</gene>
<proteinExistence type="predicted"/>
<evidence type="ECO:0000313" key="2">
    <source>
        <dbReference type="EMBL" id="MBC3803546.1"/>
    </source>
</evidence>
<evidence type="ECO:0000313" key="3">
    <source>
        <dbReference type="Proteomes" id="UP000603234"/>
    </source>
</evidence>
<name>A0ABR6WSJ7_9FIRM</name>
<dbReference type="EMBL" id="WJBC01000004">
    <property type="protein sequence ID" value="MBC3803546.1"/>
    <property type="molecule type" value="Genomic_DNA"/>
</dbReference>
<keyword evidence="1" id="KW-0812">Transmembrane</keyword>
<evidence type="ECO:0000256" key="1">
    <source>
        <dbReference type="SAM" id="Phobius"/>
    </source>
</evidence>
<keyword evidence="3" id="KW-1185">Reference proteome</keyword>